<dbReference type="Proteomes" id="UP000319322">
    <property type="component" value="Unassembled WGS sequence"/>
</dbReference>
<reference evidence="3" key="1">
    <citation type="submission" date="2019-07" db="EMBL/GenBank/DDBJ databases">
        <title>Helicobacter labacensis sp. nov., Helicobacter mehlei sp. nov. and Helicobacter vulpis sp. nov., isolated from gastric mucosa of red fox (Vulpis vulpis).</title>
        <authorList>
            <person name="Papic B."/>
        </authorList>
    </citation>
    <scope>NUCLEOTIDE SEQUENCE [LARGE SCALE GENOMIC DNA]</scope>
    <source>
        <strain evidence="3">L8b</strain>
    </source>
</reference>
<sequence>MRAIQLDCYACFKMFQIALIGYGYWGQKIARHLGRFTLKTICDTSLDRLQEAQRDFKDVQVTPSIATVLGDPEIQAVLIITPVNTHYALAKQALLANKHVFVEKPLGACLVQAQELYTLAKQRQKILHCDLTFIYSAPIRWIQENLGMLGDVLSITSRRLGGICREDTNILYDLGLHDLSILSFFYPNALCAVTHPTLHQTSHPSHPTPTSTYLNFYLPTPKPTPVSINLSWLSPFKVRDMLIMGTQNTLYYNDNAPNPIALYPTTLTPQQPSPHHPPLNPSSALSNCLESFYEGILNTTPCPQQERIILDALGFLEEIEGACPS</sequence>
<dbReference type="AlphaFoldDB" id="A0A553V2A7"/>
<protein>
    <submittedName>
        <fullName evidence="2">Gfo/Idh/MocA family oxidoreductase</fullName>
    </submittedName>
</protein>
<evidence type="ECO:0000313" key="3">
    <source>
        <dbReference type="Proteomes" id="UP000319322"/>
    </source>
</evidence>
<dbReference type="PANTHER" id="PTHR43377:SF6">
    <property type="entry name" value="GFO_IDH_MOCA-LIKE OXIDOREDUCTASE N-TERMINAL DOMAIN-CONTAINING PROTEIN"/>
    <property type="match status" value="1"/>
</dbReference>
<dbReference type="SUPFAM" id="SSF55347">
    <property type="entry name" value="Glyceraldehyde-3-phosphate dehydrogenase-like, C-terminal domain"/>
    <property type="match status" value="1"/>
</dbReference>
<dbReference type="SUPFAM" id="SSF51735">
    <property type="entry name" value="NAD(P)-binding Rossmann-fold domains"/>
    <property type="match status" value="1"/>
</dbReference>
<proteinExistence type="predicted"/>
<accession>A0A553V2A7</accession>
<name>A0A553V2A7_9HELI</name>
<dbReference type="Pfam" id="PF01408">
    <property type="entry name" value="GFO_IDH_MocA"/>
    <property type="match status" value="1"/>
</dbReference>
<evidence type="ECO:0000259" key="1">
    <source>
        <dbReference type="Pfam" id="PF01408"/>
    </source>
</evidence>
<dbReference type="EMBL" id="VKGC01000002">
    <property type="protein sequence ID" value="TSA86562.1"/>
    <property type="molecule type" value="Genomic_DNA"/>
</dbReference>
<dbReference type="Gene3D" id="3.30.360.10">
    <property type="entry name" value="Dihydrodipicolinate Reductase, domain 2"/>
    <property type="match status" value="1"/>
</dbReference>
<comment type="caution">
    <text evidence="2">The sequence shown here is derived from an EMBL/GenBank/DDBJ whole genome shotgun (WGS) entry which is preliminary data.</text>
</comment>
<gene>
    <name evidence="2" type="ORF">FNE76_01110</name>
</gene>
<keyword evidence="3" id="KW-1185">Reference proteome</keyword>
<dbReference type="RefSeq" id="WP_143928341.1">
    <property type="nucleotide sequence ID" value="NZ_VKGC01000002.1"/>
</dbReference>
<reference evidence="2 3" key="3">
    <citation type="submission" date="2019-07" db="EMBL/GenBank/DDBJ databases">
        <authorList>
            <person name="Papic B."/>
        </authorList>
    </citation>
    <scope>NUCLEOTIDE SEQUENCE [LARGE SCALE GENOMIC DNA]</scope>
    <source>
        <strain evidence="2 3">L8b</strain>
    </source>
</reference>
<dbReference type="Gene3D" id="3.40.50.720">
    <property type="entry name" value="NAD(P)-binding Rossmann-like Domain"/>
    <property type="match status" value="1"/>
</dbReference>
<dbReference type="GO" id="GO:0000166">
    <property type="term" value="F:nucleotide binding"/>
    <property type="evidence" value="ECO:0007669"/>
    <property type="project" value="InterPro"/>
</dbReference>
<organism evidence="2 3">
    <name type="scientific">Helicobacter mehlei</name>
    <dbReference type="NCBI Taxonomy" id="2316080"/>
    <lineage>
        <taxon>Bacteria</taxon>
        <taxon>Pseudomonadati</taxon>
        <taxon>Campylobacterota</taxon>
        <taxon>Epsilonproteobacteria</taxon>
        <taxon>Campylobacterales</taxon>
        <taxon>Helicobacteraceae</taxon>
        <taxon>Helicobacter</taxon>
    </lineage>
</organism>
<dbReference type="InterPro" id="IPR036291">
    <property type="entry name" value="NAD(P)-bd_dom_sf"/>
</dbReference>
<dbReference type="InterPro" id="IPR000683">
    <property type="entry name" value="Gfo/Idh/MocA-like_OxRdtase_N"/>
</dbReference>
<reference evidence="2 3" key="2">
    <citation type="submission" date="2019-07" db="EMBL/GenBank/DDBJ databases">
        <title>Helicobacter labacensis sp. nov., Helicobacter mehlei sp. nov. and Helicobacter vulpis sp. nov., isolated from gastric mucosa of red fox (Vulpis vulpis).</title>
        <authorList>
            <person name="Kusar D."/>
            <person name="Gruntar I."/>
            <person name="Pate M."/>
            <person name="Zajc U."/>
            <person name="Ocepek M."/>
        </authorList>
    </citation>
    <scope>NUCLEOTIDE SEQUENCE [LARGE SCALE GENOMIC DNA]</scope>
    <source>
        <strain evidence="2 3">L8b</strain>
    </source>
</reference>
<dbReference type="PANTHER" id="PTHR43377">
    <property type="entry name" value="BILIVERDIN REDUCTASE A"/>
    <property type="match status" value="1"/>
</dbReference>
<dbReference type="InterPro" id="IPR051450">
    <property type="entry name" value="Gfo/Idh/MocA_Oxidoreductases"/>
</dbReference>
<evidence type="ECO:0000313" key="2">
    <source>
        <dbReference type="EMBL" id="TSA86562.1"/>
    </source>
</evidence>
<feature type="domain" description="Gfo/Idh/MocA-like oxidoreductase N-terminal" evidence="1">
    <location>
        <begin position="15"/>
        <end position="129"/>
    </location>
</feature>